<keyword evidence="3" id="KW-1185">Reference proteome</keyword>
<organism evidence="2 3">
    <name type="scientific">Collybiopsis luxurians FD-317 M1</name>
    <dbReference type="NCBI Taxonomy" id="944289"/>
    <lineage>
        <taxon>Eukaryota</taxon>
        <taxon>Fungi</taxon>
        <taxon>Dikarya</taxon>
        <taxon>Basidiomycota</taxon>
        <taxon>Agaricomycotina</taxon>
        <taxon>Agaricomycetes</taxon>
        <taxon>Agaricomycetidae</taxon>
        <taxon>Agaricales</taxon>
        <taxon>Marasmiineae</taxon>
        <taxon>Omphalotaceae</taxon>
        <taxon>Collybiopsis</taxon>
        <taxon>Collybiopsis luxurians</taxon>
    </lineage>
</organism>
<dbReference type="InterPro" id="IPR020843">
    <property type="entry name" value="ER"/>
</dbReference>
<dbReference type="Gene3D" id="3.90.180.10">
    <property type="entry name" value="Medium-chain alcohol dehydrogenases, catalytic domain"/>
    <property type="match status" value="1"/>
</dbReference>
<dbReference type="HOGENOM" id="CLU_026673_16_5_1"/>
<dbReference type="SUPFAM" id="SSF51735">
    <property type="entry name" value="NAD(P)-binding Rossmann-fold domains"/>
    <property type="match status" value="1"/>
</dbReference>
<dbReference type="PANTHER" id="PTHR45348:SF2">
    <property type="entry name" value="ZINC-TYPE ALCOHOL DEHYDROGENASE-LIKE PROTEIN C2E1P3.01"/>
    <property type="match status" value="1"/>
</dbReference>
<dbReference type="AlphaFoldDB" id="A0A0D0B6S9"/>
<reference evidence="2 3" key="1">
    <citation type="submission" date="2014-04" db="EMBL/GenBank/DDBJ databases">
        <title>Evolutionary Origins and Diversification of the Mycorrhizal Mutualists.</title>
        <authorList>
            <consortium name="DOE Joint Genome Institute"/>
            <consortium name="Mycorrhizal Genomics Consortium"/>
            <person name="Kohler A."/>
            <person name="Kuo A."/>
            <person name="Nagy L.G."/>
            <person name="Floudas D."/>
            <person name="Copeland A."/>
            <person name="Barry K.W."/>
            <person name="Cichocki N."/>
            <person name="Veneault-Fourrey C."/>
            <person name="LaButti K."/>
            <person name="Lindquist E.A."/>
            <person name="Lipzen A."/>
            <person name="Lundell T."/>
            <person name="Morin E."/>
            <person name="Murat C."/>
            <person name="Riley R."/>
            <person name="Ohm R."/>
            <person name="Sun H."/>
            <person name="Tunlid A."/>
            <person name="Henrissat B."/>
            <person name="Grigoriev I.V."/>
            <person name="Hibbett D.S."/>
            <person name="Martin F."/>
        </authorList>
    </citation>
    <scope>NUCLEOTIDE SEQUENCE [LARGE SCALE GENOMIC DNA]</scope>
    <source>
        <strain evidence="2 3">FD-317 M1</strain>
    </source>
</reference>
<dbReference type="InterPro" id="IPR011032">
    <property type="entry name" value="GroES-like_sf"/>
</dbReference>
<dbReference type="Gene3D" id="3.40.50.720">
    <property type="entry name" value="NAD(P)-binding Rossmann-like Domain"/>
    <property type="match status" value="1"/>
</dbReference>
<gene>
    <name evidence="2" type="ORF">GYMLUDRAFT_44901</name>
</gene>
<dbReference type="Pfam" id="PF08240">
    <property type="entry name" value="ADH_N"/>
    <property type="match status" value="1"/>
</dbReference>
<dbReference type="SUPFAM" id="SSF50129">
    <property type="entry name" value="GroES-like"/>
    <property type="match status" value="1"/>
</dbReference>
<dbReference type="Proteomes" id="UP000053593">
    <property type="component" value="Unassembled WGS sequence"/>
</dbReference>
<dbReference type="SMART" id="SM00829">
    <property type="entry name" value="PKS_ER"/>
    <property type="match status" value="1"/>
</dbReference>
<name>A0A0D0B6S9_9AGAR</name>
<accession>A0A0D0B6S9</accession>
<protein>
    <recommendedName>
        <fullName evidence="1">Enoyl reductase (ER) domain-containing protein</fullName>
    </recommendedName>
</protein>
<sequence>MTTSQKALLLERRGGAFYEGTRPIPKPGPGELLVKIKAFALNPVDWKIQDLDFPFPKDFPAVLGSDIAGDIVEIGDNVQGWVKGDRVWFQGNLGNSDYAAFQQYTLLPAEFAIKIPANTSYEQASTIPVAFLAAAYGLLAPTPLGAGLANTTLDPQSNFSGSSALVVGGTTSVGQFAIQLLKYLGFSQILAYASGHQSTFLKSLGATDIIDRKKYSLDQLPEVVGQLKTAPIKIVYDAVGTAETQNASLACTPDGETLVSSLPTQVVELGNSGKKFFSPMAVVHLPECREFGKVICGRLEKWVDKGVIKPSPVEMIPAGFQAVIDGLNRLRNNQVSGVKLVGRPDSV</sequence>
<proteinExistence type="predicted"/>
<dbReference type="GO" id="GO:0016651">
    <property type="term" value="F:oxidoreductase activity, acting on NAD(P)H"/>
    <property type="evidence" value="ECO:0007669"/>
    <property type="project" value="InterPro"/>
</dbReference>
<dbReference type="InterPro" id="IPR047122">
    <property type="entry name" value="Trans-enoyl_RdTase-like"/>
</dbReference>
<dbReference type="OrthoDB" id="3233595at2759"/>
<evidence type="ECO:0000259" key="1">
    <source>
        <dbReference type="SMART" id="SM00829"/>
    </source>
</evidence>
<feature type="domain" description="Enoyl reductase (ER)" evidence="1">
    <location>
        <begin position="14"/>
        <end position="341"/>
    </location>
</feature>
<dbReference type="InterPro" id="IPR013149">
    <property type="entry name" value="ADH-like_C"/>
</dbReference>
<dbReference type="PANTHER" id="PTHR45348">
    <property type="entry name" value="HYPOTHETICAL OXIDOREDUCTASE (EUROFUNG)"/>
    <property type="match status" value="1"/>
</dbReference>
<dbReference type="InterPro" id="IPR036291">
    <property type="entry name" value="NAD(P)-bd_dom_sf"/>
</dbReference>
<dbReference type="EMBL" id="KN834781">
    <property type="protein sequence ID" value="KIK59145.1"/>
    <property type="molecule type" value="Genomic_DNA"/>
</dbReference>
<dbReference type="CDD" id="cd08249">
    <property type="entry name" value="enoyl_reductase_like"/>
    <property type="match status" value="1"/>
</dbReference>
<dbReference type="Pfam" id="PF00107">
    <property type="entry name" value="ADH_zinc_N"/>
    <property type="match status" value="1"/>
</dbReference>
<dbReference type="InterPro" id="IPR013154">
    <property type="entry name" value="ADH-like_N"/>
</dbReference>
<evidence type="ECO:0000313" key="2">
    <source>
        <dbReference type="EMBL" id="KIK59145.1"/>
    </source>
</evidence>
<evidence type="ECO:0000313" key="3">
    <source>
        <dbReference type="Proteomes" id="UP000053593"/>
    </source>
</evidence>